<dbReference type="InterPro" id="IPR044256">
    <property type="entry name" value="HCF244-like"/>
</dbReference>
<accession>A0A3G3MGY7</accession>
<dbReference type="Pfam" id="PF05368">
    <property type="entry name" value="NmrA"/>
    <property type="match status" value="1"/>
</dbReference>
<feature type="domain" description="NmrA-like" evidence="5">
    <location>
        <begin position="2"/>
        <end position="241"/>
    </location>
</feature>
<dbReference type="SUPFAM" id="SSF51735">
    <property type="entry name" value="NAD(P)-binding Rossmann-fold domains"/>
    <property type="match status" value="1"/>
</dbReference>
<organism evidence="6">
    <name type="scientific">Neogoniolithon spectabile</name>
    <dbReference type="NCBI Taxonomy" id="231755"/>
    <lineage>
        <taxon>Eukaryota</taxon>
        <taxon>Rhodophyta</taxon>
        <taxon>Florideophyceae</taxon>
        <taxon>Corallinophycidae</taxon>
        <taxon>Corallinales</taxon>
        <taxon>Spongitidaceae</taxon>
        <taxon>Neogoniolithoideae</taxon>
        <taxon>Neogoniolithon</taxon>
    </lineage>
</organism>
<evidence type="ECO:0000256" key="4">
    <source>
        <dbReference type="ARBA" id="ARBA00023276"/>
    </source>
</evidence>
<dbReference type="GO" id="GO:0009523">
    <property type="term" value="C:photosystem II"/>
    <property type="evidence" value="ECO:0007669"/>
    <property type="project" value="UniProtKB-KW"/>
</dbReference>
<proteinExistence type="predicted"/>
<reference evidence="6" key="1">
    <citation type="journal article" date="2018" name="Genome Biol. Evol.">
        <title>Mitochondrial and Plastid Genomes from Coralline Red Algae Provide Insights into the Incongruent Evolutionary Histories of Organelles.</title>
        <authorList>
            <person name="Lee J."/>
            <person name="Song H.J."/>
            <person name="In Park S."/>
            <person name="Lee Y.M."/>
            <person name="Jeong S.Y."/>
            <person name="Oh Cho T."/>
            <person name="Kim J.H."/>
            <person name="Choi H.G."/>
            <person name="Choi C.G."/>
            <person name="Nelson W.A."/>
            <person name="Fredericq S."/>
            <person name="Bhattacharya D."/>
            <person name="Su Yoon H."/>
        </authorList>
    </citation>
    <scope>NUCLEOTIDE SEQUENCE</scope>
</reference>
<evidence type="ECO:0000313" key="6">
    <source>
        <dbReference type="EMBL" id="AYR06087.1"/>
    </source>
</evidence>
<evidence type="ECO:0000256" key="1">
    <source>
        <dbReference type="ARBA" id="ARBA00004474"/>
    </source>
</evidence>
<keyword evidence="4" id="KW-0604">Photosystem II</keyword>
<dbReference type="PANTHER" id="PTHR47128">
    <property type="match status" value="1"/>
</dbReference>
<dbReference type="PANTHER" id="PTHR47128:SF2">
    <property type="entry name" value="PROTEIN HIGH CHLOROPHYLL FLUORESCENCE PHENOTYPE 244, CHLOROPLASTIC"/>
    <property type="match status" value="1"/>
</dbReference>
<dbReference type="GO" id="GO:0015979">
    <property type="term" value="P:photosynthesis"/>
    <property type="evidence" value="ECO:0007669"/>
    <property type="project" value="UniProtKB-KW"/>
</dbReference>
<dbReference type="AlphaFoldDB" id="A0A3G3MGY7"/>
<dbReference type="Gene3D" id="3.40.50.720">
    <property type="entry name" value="NAD(P)-binding Rossmann-like Domain"/>
    <property type="match status" value="1"/>
</dbReference>
<dbReference type="RefSeq" id="YP_009541878.1">
    <property type="nucleotide sequence ID" value="NC_039978.1"/>
</dbReference>
<dbReference type="GO" id="GO:0009536">
    <property type="term" value="C:plastid"/>
    <property type="evidence" value="ECO:0007669"/>
    <property type="project" value="UniProtKB-SubCell"/>
</dbReference>
<dbReference type="CDD" id="cd05243">
    <property type="entry name" value="SDR_a5"/>
    <property type="match status" value="1"/>
</dbReference>
<evidence type="ECO:0000256" key="2">
    <source>
        <dbReference type="ARBA" id="ARBA00022531"/>
    </source>
</evidence>
<name>A0A3G3MGY7_9FLOR</name>
<evidence type="ECO:0000256" key="3">
    <source>
        <dbReference type="ARBA" id="ARBA00022640"/>
    </source>
</evidence>
<evidence type="ECO:0000259" key="5">
    <source>
        <dbReference type="Pfam" id="PF05368"/>
    </source>
</evidence>
<dbReference type="EMBL" id="MH281628">
    <property type="protein sequence ID" value="AYR06087.1"/>
    <property type="molecule type" value="Genomic_DNA"/>
</dbReference>
<dbReference type="InterPro" id="IPR008030">
    <property type="entry name" value="NmrA-like"/>
</dbReference>
<sequence length="306" mass="35177">MTLLIIGSTGTLGRQVVRKALDEGFQVKCFVRNFKKAAFLKEWGAELIYGDLKVPETIPMTLYGVTAIIDASAFRSGDLHLMSTIEVTSKKILIQSAKIAKVKRFIFFSVLNAQNYPEISMMYSKNQIEHELRVSGIDYTIFAFWGFFQGLIQQYAVPILDQKSVWITQENQAIPYIDTQDVAKITIRSLSINKTINMKFLLTGNTSWTSSEIIALCEKLSGQKSKISRVPLTVLRFLQIFTKMFQWSWSISERLAFTNVLIDKQVPETLSCNLYETFRININELNSLENYFQEYFFSILKKDERA</sequence>
<gene>
    <name evidence="6" type="primary">ycf39</name>
</gene>
<dbReference type="InterPro" id="IPR036291">
    <property type="entry name" value="NAD(P)-bd_dom_sf"/>
</dbReference>
<comment type="subcellular location">
    <subcellularLocation>
        <location evidence="1">Plastid</location>
    </subcellularLocation>
</comment>
<protein>
    <recommendedName>
        <fullName evidence="5">NmrA-like domain-containing protein</fullName>
    </recommendedName>
</protein>
<dbReference type="GeneID" id="38463750"/>
<geneLocation type="plastid" evidence="6"/>
<keyword evidence="3 6" id="KW-0934">Plastid</keyword>
<keyword evidence="2" id="KW-0602">Photosynthesis</keyword>